<evidence type="ECO:0000313" key="2">
    <source>
        <dbReference type="Proteomes" id="UP001607302"/>
    </source>
</evidence>
<dbReference type="AlphaFoldDB" id="A0ABD2AFU3"/>
<dbReference type="Proteomes" id="UP001607302">
    <property type="component" value="Unassembled WGS sequence"/>
</dbReference>
<dbReference type="EMBL" id="JAUDFV010000149">
    <property type="protein sequence ID" value="KAL2719483.1"/>
    <property type="molecule type" value="Genomic_DNA"/>
</dbReference>
<protein>
    <submittedName>
        <fullName evidence="1">Uncharacterized protein</fullName>
    </submittedName>
</protein>
<proteinExistence type="predicted"/>
<name>A0ABD2AFU3_VESSQ</name>
<comment type="caution">
    <text evidence="1">The sequence shown here is derived from an EMBL/GenBank/DDBJ whole genome shotgun (WGS) entry which is preliminary data.</text>
</comment>
<sequence length="318" mass="35579">MIKDKEFIEKHVIVPILTPYTPYGIDSTGSTFVASFPECFAFRSLGTQVSFLQEASIFISHNASIQICREREVARRQDFDMILMDLAGFLILSLRVETFSDYDKGEDNRPMFPRLYSPYVNLSPLSLRRRKEDALLRPRGNGSQQSTIHITRETYREGKMTACSPAKICGGGSCRLERGMSGWLGEAGISYLQLATLRLSGWFSSRFSDRWEPIFPRGRNKVDGEKLRRESSLCPVSRRAAAGVVVASHEGAWDGVGFLLTKENQKARGIKIDKRNRFSKRESPSGGPNSGVFISPCNIHGLIPQISGPVPKPSLRLE</sequence>
<organism evidence="1 2">
    <name type="scientific">Vespula squamosa</name>
    <name type="common">Southern yellow jacket</name>
    <name type="synonym">Wasp</name>
    <dbReference type="NCBI Taxonomy" id="30214"/>
    <lineage>
        <taxon>Eukaryota</taxon>
        <taxon>Metazoa</taxon>
        <taxon>Ecdysozoa</taxon>
        <taxon>Arthropoda</taxon>
        <taxon>Hexapoda</taxon>
        <taxon>Insecta</taxon>
        <taxon>Pterygota</taxon>
        <taxon>Neoptera</taxon>
        <taxon>Endopterygota</taxon>
        <taxon>Hymenoptera</taxon>
        <taxon>Apocrita</taxon>
        <taxon>Aculeata</taxon>
        <taxon>Vespoidea</taxon>
        <taxon>Vespidae</taxon>
        <taxon>Vespinae</taxon>
        <taxon>Vespula</taxon>
    </lineage>
</organism>
<accession>A0ABD2AFU3</accession>
<evidence type="ECO:0000313" key="1">
    <source>
        <dbReference type="EMBL" id="KAL2719483.1"/>
    </source>
</evidence>
<keyword evidence="2" id="KW-1185">Reference proteome</keyword>
<reference evidence="1 2" key="1">
    <citation type="journal article" date="2024" name="Ann. Entomol. Soc. Am.">
        <title>Genomic analyses of the southern and eastern yellowjacket wasps (Hymenoptera: Vespidae) reveal evolutionary signatures of social life.</title>
        <authorList>
            <person name="Catto M.A."/>
            <person name="Caine P.B."/>
            <person name="Orr S.E."/>
            <person name="Hunt B.G."/>
            <person name="Goodisman M.A.D."/>
        </authorList>
    </citation>
    <scope>NUCLEOTIDE SEQUENCE [LARGE SCALE GENOMIC DNA]</scope>
    <source>
        <strain evidence="1">233</strain>
        <tissue evidence="1">Head and thorax</tissue>
    </source>
</reference>
<gene>
    <name evidence="1" type="ORF">V1478_010945</name>
</gene>